<dbReference type="Pfam" id="PF12771">
    <property type="entry name" value="SusD-like_2"/>
    <property type="match status" value="1"/>
</dbReference>
<dbReference type="PROSITE" id="PS51257">
    <property type="entry name" value="PROKAR_LIPOPROTEIN"/>
    <property type="match status" value="1"/>
</dbReference>
<keyword evidence="2" id="KW-1185">Reference proteome</keyword>
<gene>
    <name evidence="1" type="ORF">KK083_13235</name>
</gene>
<dbReference type="RefSeq" id="WP_254163720.1">
    <property type="nucleotide sequence ID" value="NZ_JAHESF010000011.1"/>
</dbReference>
<dbReference type="SUPFAM" id="SSF48452">
    <property type="entry name" value="TPR-like"/>
    <property type="match status" value="1"/>
</dbReference>
<reference evidence="1 2" key="1">
    <citation type="submission" date="2021-05" db="EMBL/GenBank/DDBJ databases">
        <title>A Polyphasic approach of four new species of the genus Ohtaekwangia: Ohtaekwangia histidinii sp. nov., Ohtaekwangia cretensis sp. nov., Ohtaekwangia indiensis sp. nov., Ohtaekwangia reichenbachii sp. nov. from diverse environment.</title>
        <authorList>
            <person name="Octaviana S."/>
        </authorList>
    </citation>
    <scope>NUCLEOTIDE SEQUENCE [LARGE SCALE GENOMIC DNA]</scope>
    <source>
        <strain evidence="1 2">PWU4</strain>
    </source>
</reference>
<sequence>MKKILLLIAGLSVITSCTDDLTSLNDDKKRSTEAPASTLFSNAQRNLVDHMSSANVNTNIFRLLAQQWTETTYTDESRYDLSTRNITQNFWNVLYRDVLRDLREAKSIIENLEPAFVNPPVDQNQWQIAEILEVYAFSVLETTYGDIPYSKALDVDNVFPEYEDDQAIHKDLISRLDAAMAKLDPDAESYGSADLIYEGDVAQWMKFANSLKLRLGIILADVDATTAGRVAEEAAAAGVFESNDDNAKLPYLSAAPNTNPIWVDLVQSGRRDFVAANTIVNMMLGLDDPRVPLYFTTDRNGGYTGGIYGSSNSYSAFSKPSTTITDPEFPGVLLDYAEVEFLLAEAAARGFNVPGTVEEHYNNAITASILDWGGTEEDAQLYLANPKVAYGTAAGDFRQKIGTQKWLALYNRGHEAWTEYRRLDAPTFNTVANPIADFPLRYTYPVNEQNLNTRNYDAASTAIGGDEVTTKLFWDVR</sequence>
<organism evidence="1 2">
    <name type="scientific">Chryseosolibacter histidini</name>
    <dbReference type="NCBI Taxonomy" id="2782349"/>
    <lineage>
        <taxon>Bacteria</taxon>
        <taxon>Pseudomonadati</taxon>
        <taxon>Bacteroidota</taxon>
        <taxon>Cytophagia</taxon>
        <taxon>Cytophagales</taxon>
        <taxon>Chryseotaleaceae</taxon>
        <taxon>Chryseosolibacter</taxon>
    </lineage>
</organism>
<evidence type="ECO:0000313" key="1">
    <source>
        <dbReference type="EMBL" id="MBT1697850.1"/>
    </source>
</evidence>
<dbReference type="AlphaFoldDB" id="A0AAP2DK73"/>
<keyword evidence="1" id="KW-0449">Lipoprotein</keyword>
<dbReference type="InterPro" id="IPR011990">
    <property type="entry name" value="TPR-like_helical_dom_sf"/>
</dbReference>
<dbReference type="EMBL" id="JAHESF010000011">
    <property type="protein sequence ID" value="MBT1697850.1"/>
    <property type="molecule type" value="Genomic_DNA"/>
</dbReference>
<proteinExistence type="predicted"/>
<dbReference type="Proteomes" id="UP001319200">
    <property type="component" value="Unassembled WGS sequence"/>
</dbReference>
<dbReference type="InterPro" id="IPR041662">
    <property type="entry name" value="SusD-like_2"/>
</dbReference>
<evidence type="ECO:0000313" key="2">
    <source>
        <dbReference type="Proteomes" id="UP001319200"/>
    </source>
</evidence>
<accession>A0AAP2DK73</accession>
<dbReference type="Gene3D" id="1.25.40.390">
    <property type="match status" value="1"/>
</dbReference>
<protein>
    <submittedName>
        <fullName evidence="1">SusD/RagB family nutrient-binding outer membrane lipoprotein</fullName>
    </submittedName>
</protein>
<name>A0AAP2DK73_9BACT</name>
<comment type="caution">
    <text evidence="1">The sequence shown here is derived from an EMBL/GenBank/DDBJ whole genome shotgun (WGS) entry which is preliminary data.</text>
</comment>